<evidence type="ECO:0000259" key="4">
    <source>
        <dbReference type="SMART" id="SM01208"/>
    </source>
</evidence>
<dbReference type="InterPro" id="IPR022029">
    <property type="entry name" value="YoaR-like_PG-bd"/>
</dbReference>
<dbReference type="Gene3D" id="2.20.230.10">
    <property type="entry name" value="Resuscitation-promoting factor rpfb"/>
    <property type="match status" value="1"/>
</dbReference>
<evidence type="ECO:0000313" key="6">
    <source>
        <dbReference type="Proteomes" id="UP000260773"/>
    </source>
</evidence>
<feature type="signal peptide" evidence="3">
    <location>
        <begin position="1"/>
        <end position="22"/>
    </location>
</feature>
<evidence type="ECO:0000256" key="3">
    <source>
        <dbReference type="SAM" id="SignalP"/>
    </source>
</evidence>
<feature type="domain" description="G5" evidence="4">
    <location>
        <begin position="374"/>
        <end position="452"/>
    </location>
</feature>
<dbReference type="PANTHER" id="PTHR35788:SF1">
    <property type="entry name" value="EXPORTED PROTEIN"/>
    <property type="match status" value="1"/>
</dbReference>
<dbReference type="InterPro" id="IPR052913">
    <property type="entry name" value="Glycopeptide_resist_protein"/>
</dbReference>
<comment type="caution">
    <text evidence="5">The sequence shown here is derived from an EMBL/GenBank/DDBJ whole genome shotgun (WGS) entry which is preliminary data.</text>
</comment>
<name>A0A3E2TST4_9FIRM</name>
<dbReference type="Pfam" id="PF04294">
    <property type="entry name" value="VanW"/>
    <property type="match status" value="1"/>
</dbReference>
<dbReference type="PANTHER" id="PTHR35788">
    <property type="entry name" value="EXPORTED PROTEIN-RELATED"/>
    <property type="match status" value="1"/>
</dbReference>
<gene>
    <name evidence="5" type="ORF">DW070_01130</name>
</gene>
<dbReference type="Pfam" id="PF12229">
    <property type="entry name" value="PG_binding_4"/>
    <property type="match status" value="1"/>
</dbReference>
<dbReference type="Pfam" id="PF07501">
    <property type="entry name" value="G5"/>
    <property type="match status" value="1"/>
</dbReference>
<organism evidence="5 6">
    <name type="scientific">Coprococcus catus</name>
    <dbReference type="NCBI Taxonomy" id="116085"/>
    <lineage>
        <taxon>Bacteria</taxon>
        <taxon>Bacillati</taxon>
        <taxon>Bacillota</taxon>
        <taxon>Clostridia</taxon>
        <taxon>Lachnospirales</taxon>
        <taxon>Lachnospiraceae</taxon>
        <taxon>Coprococcus</taxon>
    </lineage>
</organism>
<reference evidence="5 6" key="1">
    <citation type="submission" date="2018-08" db="EMBL/GenBank/DDBJ databases">
        <title>A genome reference for cultivated species of the human gut microbiota.</title>
        <authorList>
            <person name="Zou Y."/>
            <person name="Xue W."/>
            <person name="Luo G."/>
        </authorList>
    </citation>
    <scope>NUCLEOTIDE SEQUENCE [LARGE SCALE GENOMIC DNA]</scope>
    <source>
        <strain evidence="5 6">AF45-17</strain>
    </source>
</reference>
<feature type="chain" id="PRO_5039472748" description="G5 domain-containing protein" evidence="3">
    <location>
        <begin position="23"/>
        <end position="475"/>
    </location>
</feature>
<dbReference type="SMART" id="SM01208">
    <property type="entry name" value="G5"/>
    <property type="match status" value="1"/>
</dbReference>
<evidence type="ECO:0000256" key="1">
    <source>
        <dbReference type="ARBA" id="ARBA00022729"/>
    </source>
</evidence>
<dbReference type="AlphaFoldDB" id="A0A3E2TST4"/>
<protein>
    <recommendedName>
        <fullName evidence="4">G5 domain-containing protein</fullName>
    </recommendedName>
</protein>
<proteinExistence type="predicted"/>
<dbReference type="InterPro" id="IPR007391">
    <property type="entry name" value="Vancomycin_resist_VanW"/>
</dbReference>
<accession>A0A3E2TST4</accession>
<feature type="region of interest" description="Disordered" evidence="2">
    <location>
        <begin position="449"/>
        <end position="475"/>
    </location>
</feature>
<evidence type="ECO:0000313" key="5">
    <source>
        <dbReference type="EMBL" id="RGB82164.1"/>
    </source>
</evidence>
<feature type="compositionally biased region" description="Basic and acidic residues" evidence="2">
    <location>
        <begin position="450"/>
        <end position="475"/>
    </location>
</feature>
<dbReference type="InterPro" id="IPR011098">
    <property type="entry name" value="G5_dom"/>
</dbReference>
<evidence type="ECO:0000256" key="2">
    <source>
        <dbReference type="SAM" id="MobiDB-lite"/>
    </source>
</evidence>
<sequence length="475" mass="51871">MMKKAWKGILGLLMAMTFTVSAGRMVYAETVDENHEVPDGVTVNGMELGGLTVKAAEDKLQKYMDEVCGGSVTLTVSGEDVTFAYKDFDMHAADSTVVQDICQIGTKGNLIRRYKELSDVKNNKAEFTLKFEYDHNKLKKVISEKTEPYNKEAENASLVRHSGEFIITDDVTGVKVDTDATTAEVEKVLGDGWDGSSQKLDAVVEETKAAHTSDELKQVTDLLGGYSTDYSSSSSNRIANIANGASLVDETVIYPGDTFSFLNHVTPFTAANGYYQATGYSGGRIVPSTGGGICQVSSTMYNAVLRAELEVVERSNHGLTVGYVPLGADATVAEGGVDFRFRNNLDAPVYIEAYTYGGQIYVNIYGHETRASNRSIEFTSVTDKTIKPGDDVITKDDTQPEGWQEVTQSAHDGYVASFYKKIYVDGSLQDTVWINTSYYSASPRYITVGTKKESSDDNSDQKEEADNTSGDKKNE</sequence>
<keyword evidence="1 3" id="KW-0732">Signal</keyword>
<dbReference type="Proteomes" id="UP000260773">
    <property type="component" value="Unassembled WGS sequence"/>
</dbReference>
<dbReference type="EMBL" id="QVEP01000002">
    <property type="protein sequence ID" value="RGB82164.1"/>
    <property type="molecule type" value="Genomic_DNA"/>
</dbReference>